<keyword evidence="1" id="KW-0732">Signal</keyword>
<evidence type="ECO:0008006" key="4">
    <source>
        <dbReference type="Google" id="ProtNLM"/>
    </source>
</evidence>
<evidence type="ECO:0000256" key="1">
    <source>
        <dbReference type="SAM" id="SignalP"/>
    </source>
</evidence>
<comment type="caution">
    <text evidence="2">The sequence shown here is derived from an EMBL/GenBank/DDBJ whole genome shotgun (WGS) entry which is preliminary data.</text>
</comment>
<dbReference type="AlphaFoldDB" id="A0AAE0NWM8"/>
<evidence type="ECO:0000313" key="2">
    <source>
        <dbReference type="EMBL" id="KAK3389178.1"/>
    </source>
</evidence>
<organism evidence="2 3">
    <name type="scientific">Podospora didyma</name>
    <dbReference type="NCBI Taxonomy" id="330526"/>
    <lineage>
        <taxon>Eukaryota</taxon>
        <taxon>Fungi</taxon>
        <taxon>Dikarya</taxon>
        <taxon>Ascomycota</taxon>
        <taxon>Pezizomycotina</taxon>
        <taxon>Sordariomycetes</taxon>
        <taxon>Sordariomycetidae</taxon>
        <taxon>Sordariales</taxon>
        <taxon>Podosporaceae</taxon>
        <taxon>Podospora</taxon>
    </lineage>
</organism>
<sequence length="103" mass="11739">MLPSAPSDVNLPRILLLLSSLCGTQQSCSLPVGGNHASPNIPTSPNWEREGEGEKLHLLQYRCKRARTKFCCSHNSFWLRKYVILCCLLLHHTWPRLFASYVM</sequence>
<reference evidence="2" key="1">
    <citation type="journal article" date="2023" name="Mol. Phylogenet. Evol.">
        <title>Genome-scale phylogeny and comparative genomics of the fungal order Sordariales.</title>
        <authorList>
            <person name="Hensen N."/>
            <person name="Bonometti L."/>
            <person name="Westerberg I."/>
            <person name="Brannstrom I.O."/>
            <person name="Guillou S."/>
            <person name="Cros-Aarteil S."/>
            <person name="Calhoun S."/>
            <person name="Haridas S."/>
            <person name="Kuo A."/>
            <person name="Mondo S."/>
            <person name="Pangilinan J."/>
            <person name="Riley R."/>
            <person name="LaButti K."/>
            <person name="Andreopoulos B."/>
            <person name="Lipzen A."/>
            <person name="Chen C."/>
            <person name="Yan M."/>
            <person name="Daum C."/>
            <person name="Ng V."/>
            <person name="Clum A."/>
            <person name="Steindorff A."/>
            <person name="Ohm R.A."/>
            <person name="Martin F."/>
            <person name="Silar P."/>
            <person name="Natvig D.O."/>
            <person name="Lalanne C."/>
            <person name="Gautier V."/>
            <person name="Ament-Velasquez S.L."/>
            <person name="Kruys A."/>
            <person name="Hutchinson M.I."/>
            <person name="Powell A.J."/>
            <person name="Barry K."/>
            <person name="Miller A.N."/>
            <person name="Grigoriev I.V."/>
            <person name="Debuchy R."/>
            <person name="Gladieux P."/>
            <person name="Hiltunen Thoren M."/>
            <person name="Johannesson H."/>
        </authorList>
    </citation>
    <scope>NUCLEOTIDE SEQUENCE</scope>
    <source>
        <strain evidence="2">CBS 232.78</strain>
    </source>
</reference>
<dbReference type="Proteomes" id="UP001285441">
    <property type="component" value="Unassembled WGS sequence"/>
</dbReference>
<proteinExistence type="predicted"/>
<accession>A0AAE0NWM8</accession>
<dbReference type="EMBL" id="JAULSW010000002">
    <property type="protein sequence ID" value="KAK3389178.1"/>
    <property type="molecule type" value="Genomic_DNA"/>
</dbReference>
<feature type="chain" id="PRO_5041957809" description="Secreted protein" evidence="1">
    <location>
        <begin position="30"/>
        <end position="103"/>
    </location>
</feature>
<reference evidence="2" key="2">
    <citation type="submission" date="2023-06" db="EMBL/GenBank/DDBJ databases">
        <authorList>
            <consortium name="Lawrence Berkeley National Laboratory"/>
            <person name="Haridas S."/>
            <person name="Hensen N."/>
            <person name="Bonometti L."/>
            <person name="Westerberg I."/>
            <person name="Brannstrom I.O."/>
            <person name="Guillou S."/>
            <person name="Cros-Aarteil S."/>
            <person name="Calhoun S."/>
            <person name="Kuo A."/>
            <person name="Mondo S."/>
            <person name="Pangilinan J."/>
            <person name="Riley R."/>
            <person name="LaButti K."/>
            <person name="Andreopoulos B."/>
            <person name="Lipzen A."/>
            <person name="Chen C."/>
            <person name="Yanf M."/>
            <person name="Daum C."/>
            <person name="Ng V."/>
            <person name="Clum A."/>
            <person name="Steindorff A."/>
            <person name="Ohm R."/>
            <person name="Martin F."/>
            <person name="Silar P."/>
            <person name="Natvig D."/>
            <person name="Lalanne C."/>
            <person name="Gautier V."/>
            <person name="Ament-velasquez S.L."/>
            <person name="Kruys A."/>
            <person name="Hutchinson M.I."/>
            <person name="Powell A.J."/>
            <person name="Barry K."/>
            <person name="Miller A.N."/>
            <person name="Grigoriev I.V."/>
            <person name="Debuchy R."/>
            <person name="Gladieux P."/>
            <person name="Thoren M.H."/>
            <person name="Johannesson H."/>
        </authorList>
    </citation>
    <scope>NUCLEOTIDE SEQUENCE</scope>
    <source>
        <strain evidence="2">CBS 232.78</strain>
    </source>
</reference>
<evidence type="ECO:0000313" key="3">
    <source>
        <dbReference type="Proteomes" id="UP001285441"/>
    </source>
</evidence>
<protein>
    <recommendedName>
        <fullName evidence="4">Secreted protein</fullName>
    </recommendedName>
</protein>
<gene>
    <name evidence="2" type="ORF">B0H63DRAFT_463124</name>
</gene>
<name>A0AAE0NWM8_9PEZI</name>
<feature type="signal peptide" evidence="1">
    <location>
        <begin position="1"/>
        <end position="29"/>
    </location>
</feature>
<keyword evidence="3" id="KW-1185">Reference proteome</keyword>